<gene>
    <name evidence="6" type="ORF">OM075_17930</name>
</gene>
<dbReference type="InterPro" id="IPR030934">
    <property type="entry name" value="Intein_C"/>
</dbReference>
<dbReference type="InterPro" id="IPR036096">
    <property type="entry name" value="Ataxin_AXH_dom_sf"/>
</dbReference>
<dbReference type="AlphaFoldDB" id="A0AAE3SGC8"/>
<accession>A0AAE3SGC8</accession>
<evidence type="ECO:0000313" key="6">
    <source>
        <dbReference type="EMBL" id="MCW3788353.1"/>
    </source>
</evidence>
<keyword evidence="2" id="KW-0805">Transcription regulation</keyword>
<dbReference type="Gene3D" id="2.170.16.10">
    <property type="entry name" value="Hedgehog/Intein (Hint) domain"/>
    <property type="match status" value="1"/>
</dbReference>
<evidence type="ECO:0000313" key="7">
    <source>
        <dbReference type="Proteomes" id="UP001209229"/>
    </source>
</evidence>
<reference evidence="6" key="1">
    <citation type="submission" date="2022-10" db="EMBL/GenBank/DDBJ databases">
        <authorList>
            <person name="Yu W.X."/>
        </authorList>
    </citation>
    <scope>NUCLEOTIDE SEQUENCE</scope>
    <source>
        <strain evidence="6">AAT</strain>
    </source>
</reference>
<dbReference type="SUPFAM" id="SSF102031">
    <property type="entry name" value="AXH domain"/>
    <property type="match status" value="1"/>
</dbReference>
<dbReference type="GO" id="GO:0003677">
    <property type="term" value="F:DNA binding"/>
    <property type="evidence" value="ECO:0007669"/>
    <property type="project" value="UniProtKB-KW"/>
</dbReference>
<dbReference type="Pfam" id="PF08517">
    <property type="entry name" value="AXH"/>
    <property type="match status" value="1"/>
</dbReference>
<comment type="caution">
    <text evidence="6">The sequence shown here is derived from an EMBL/GenBank/DDBJ whole genome shotgun (WGS) entry which is preliminary data.</text>
</comment>
<protein>
    <recommendedName>
        <fullName evidence="5">AXH domain-containing protein</fullName>
    </recommendedName>
</protein>
<dbReference type="GO" id="GO:0003723">
    <property type="term" value="F:RNA binding"/>
    <property type="evidence" value="ECO:0007669"/>
    <property type="project" value="InterPro"/>
</dbReference>
<feature type="domain" description="AXH" evidence="5">
    <location>
        <begin position="1"/>
        <end position="67"/>
    </location>
</feature>
<dbReference type="Proteomes" id="UP001209229">
    <property type="component" value="Unassembled WGS sequence"/>
</dbReference>
<evidence type="ECO:0000256" key="1">
    <source>
        <dbReference type="ARBA" id="ARBA00022491"/>
    </source>
</evidence>
<evidence type="ECO:0000256" key="3">
    <source>
        <dbReference type="ARBA" id="ARBA00023125"/>
    </source>
</evidence>
<name>A0AAE3SGC8_9BACT</name>
<dbReference type="NCBIfam" id="TIGR01443">
    <property type="entry name" value="intein_Cterm"/>
    <property type="match status" value="1"/>
</dbReference>
<evidence type="ECO:0000256" key="4">
    <source>
        <dbReference type="ARBA" id="ARBA00023163"/>
    </source>
</evidence>
<dbReference type="InterPro" id="IPR003652">
    <property type="entry name" value="Ataxin_AXH_dom"/>
</dbReference>
<evidence type="ECO:0000256" key="2">
    <source>
        <dbReference type="ARBA" id="ARBA00023015"/>
    </source>
</evidence>
<proteinExistence type="predicted"/>
<dbReference type="PROSITE" id="PS51148">
    <property type="entry name" value="AXH"/>
    <property type="match status" value="1"/>
</dbReference>
<keyword evidence="7" id="KW-1185">Reference proteome</keyword>
<keyword evidence="1" id="KW-0678">Repressor</keyword>
<dbReference type="EMBL" id="JAPDPJ010000051">
    <property type="protein sequence ID" value="MCW3788353.1"/>
    <property type="molecule type" value="Genomic_DNA"/>
</dbReference>
<sequence>MHENLVQISFSNKLVNTNTQDHPYYVKNKGWCSVDPLQSEKRYRLPTTKLEIGDKCLVYQKGKLKKVKVTSVVQQEGSVKTYNLTLLKFGNSYFANGILVNNENPEYNKAETMKINNKKNSK</sequence>
<keyword evidence="4" id="KW-0804">Transcription</keyword>
<evidence type="ECO:0000259" key="5">
    <source>
        <dbReference type="PROSITE" id="PS51148"/>
    </source>
</evidence>
<organism evidence="6 7">
    <name type="scientific">Plebeiibacterium sediminum</name>
    <dbReference type="NCBI Taxonomy" id="2992112"/>
    <lineage>
        <taxon>Bacteria</taxon>
        <taxon>Pseudomonadati</taxon>
        <taxon>Bacteroidota</taxon>
        <taxon>Bacteroidia</taxon>
        <taxon>Marinilabiliales</taxon>
        <taxon>Marinilabiliaceae</taxon>
        <taxon>Plebeiibacterium</taxon>
    </lineage>
</organism>
<keyword evidence="3" id="KW-0238">DNA-binding</keyword>